<dbReference type="InterPro" id="IPR050135">
    <property type="entry name" value="dGTPase-like"/>
</dbReference>
<accession>A0A167RF58</accession>
<dbReference type="Gene3D" id="3.30.70.2760">
    <property type="match status" value="1"/>
</dbReference>
<evidence type="ECO:0000313" key="3">
    <source>
        <dbReference type="Proteomes" id="UP000241365"/>
    </source>
</evidence>
<dbReference type="Gene3D" id="1.10.3210.10">
    <property type="entry name" value="Hypothetical protein af1432"/>
    <property type="match status" value="1"/>
</dbReference>
<dbReference type="Pfam" id="PF01966">
    <property type="entry name" value="HD"/>
    <property type="match status" value="1"/>
</dbReference>
<feature type="domain" description="HD/PDEase" evidence="1">
    <location>
        <begin position="51"/>
        <end position="179"/>
    </location>
</feature>
<dbReference type="GO" id="GO:0008832">
    <property type="term" value="F:dGTPase activity"/>
    <property type="evidence" value="ECO:0007669"/>
    <property type="project" value="TreeGrafter"/>
</dbReference>
<dbReference type="SMART" id="SM00471">
    <property type="entry name" value="HDc"/>
    <property type="match status" value="1"/>
</dbReference>
<evidence type="ECO:0000259" key="1">
    <source>
        <dbReference type="SMART" id="SM00471"/>
    </source>
</evidence>
<dbReference type="KEGG" id="vg:80512974"/>
<dbReference type="GeneID" id="80512974"/>
<dbReference type="InterPro" id="IPR003607">
    <property type="entry name" value="HD/PDEase_dom"/>
</dbReference>
<dbReference type="EMBL" id="KU877344">
    <property type="protein sequence ID" value="ANB50612.1"/>
    <property type="molecule type" value="Genomic_DNA"/>
</dbReference>
<name>A0A167RF58_9VIRU</name>
<proteinExistence type="predicted"/>
<dbReference type="PANTHER" id="PTHR11373">
    <property type="entry name" value="DEOXYNUCLEOSIDE TRIPHOSPHATE TRIPHOSPHOHYDROLASE"/>
    <property type="match status" value="1"/>
</dbReference>
<dbReference type="CDD" id="cd00077">
    <property type="entry name" value="HDc"/>
    <property type="match status" value="1"/>
</dbReference>
<dbReference type="Proteomes" id="UP000241365">
    <property type="component" value="Segment"/>
</dbReference>
<dbReference type="RefSeq" id="YP_010776363.1">
    <property type="nucleotide sequence ID" value="NC_075034.1"/>
</dbReference>
<sequence>MTSGYSKLFGCNVHSSIRVGPMALSIINTQYFQRMKKIKQLGLTNWVFPTATHTRFEHSLGVYHLAGKMLEKIKTQYPDMLYNIPILSDEPLLLTDKIIECIKIAGLCHDIGHGPFSHIFDDILLSNVTHKNHHHEQRSCLITGILCERELRSELSDKEILFIKSIIDPGPNDKGALYQIICNNLNGVDVDKFDYLARDSINLKIGIEFNANRLIDDFIIDGGNIVYPKHCSADIYKMFHSRYMMHKTVYSHKTVKLLEMMLKDIFIKIDPIFKISDTINNMNDFCKLTDDSIFNLIETTINPPSFIDIKLSINDILRVHDAYKIYQNMINRVLYKQIIDVSEEDNPVDKFNSFINHIVNKHPNIKKNDFFTFVTKCGFTNSLTKSPFDDIYFYDKKENSSKFTLRRSHYSGLMNNKSQEVHYHLYCKKKDIYKIAINELKNFPF</sequence>
<dbReference type="SUPFAM" id="SSF109604">
    <property type="entry name" value="HD-domain/PDEase-like"/>
    <property type="match status" value="1"/>
</dbReference>
<organism evidence="2 3">
    <name type="scientific">Powai lake megavirus</name>
    <dbReference type="NCBI Taxonomy" id="1842663"/>
    <lineage>
        <taxon>Viruses</taxon>
        <taxon>Varidnaviria</taxon>
        <taxon>Bamfordvirae</taxon>
        <taxon>Nucleocytoviricota</taxon>
        <taxon>Megaviricetes</taxon>
        <taxon>Imitervirales</taxon>
        <taxon>Mimiviridae</taxon>
        <taxon>Megamimivirinae</taxon>
        <taxon>Megavirus</taxon>
        <taxon>Megavirus powaiense</taxon>
    </lineage>
</organism>
<reference evidence="2 3" key="1">
    <citation type="journal article" date="2016" name="Genome Announc.">
        <title>Complete Genome Sequence of a New Megavirus Family Member Isolated from an Inland Water Lake for the First Time in India.</title>
        <authorList>
            <person name="Chatterjee A."/>
            <person name="Ali F."/>
            <person name="Bange D."/>
            <person name="Kondabagil K."/>
        </authorList>
    </citation>
    <scope>NUCLEOTIDE SEQUENCE [LARGE SCALE GENOMIC DNA]</scope>
    <source>
        <strain evidence="2">1</strain>
    </source>
</reference>
<dbReference type="PANTHER" id="PTHR11373:SF4">
    <property type="entry name" value="DEOXYNUCLEOSIDE TRIPHOSPHATE TRIPHOSPHOHYDROLASE SAMHD1"/>
    <property type="match status" value="1"/>
</dbReference>
<evidence type="ECO:0000313" key="2">
    <source>
        <dbReference type="EMBL" id="ANB50612.1"/>
    </source>
</evidence>
<keyword evidence="3" id="KW-1185">Reference proteome</keyword>
<dbReference type="GO" id="GO:0006203">
    <property type="term" value="P:dGTP catabolic process"/>
    <property type="evidence" value="ECO:0007669"/>
    <property type="project" value="TreeGrafter"/>
</dbReference>
<protein>
    <recommendedName>
        <fullName evidence="1">HD/PDEase domain-containing protein</fullName>
    </recommendedName>
</protein>
<dbReference type="InterPro" id="IPR006674">
    <property type="entry name" value="HD_domain"/>
</dbReference>